<dbReference type="InterPro" id="IPR009003">
    <property type="entry name" value="Peptidase_S1_PA"/>
</dbReference>
<dbReference type="InterPro" id="IPR001478">
    <property type="entry name" value="PDZ"/>
</dbReference>
<dbReference type="OrthoDB" id="9758917at2"/>
<evidence type="ECO:0000313" key="6">
    <source>
        <dbReference type="Proteomes" id="UP000294813"/>
    </source>
</evidence>
<dbReference type="InterPro" id="IPR036034">
    <property type="entry name" value="PDZ_sf"/>
</dbReference>
<keyword evidence="3" id="KW-0812">Transmembrane</keyword>
<keyword evidence="2" id="KW-0378">Hydrolase</keyword>
<gene>
    <name evidence="5" type="ORF">EDD73_13413</name>
</gene>
<dbReference type="RefSeq" id="WP_131920651.1">
    <property type="nucleotide sequence ID" value="NZ_JAOQNU010000040.1"/>
</dbReference>
<dbReference type="Gene3D" id="2.30.42.10">
    <property type="match status" value="1"/>
</dbReference>
<dbReference type="GO" id="GO:0006508">
    <property type="term" value="P:proteolysis"/>
    <property type="evidence" value="ECO:0007669"/>
    <property type="project" value="UniProtKB-KW"/>
</dbReference>
<dbReference type="InterPro" id="IPR001940">
    <property type="entry name" value="Peptidase_S1C"/>
</dbReference>
<dbReference type="SUPFAM" id="SSF50156">
    <property type="entry name" value="PDZ domain-like"/>
    <property type="match status" value="1"/>
</dbReference>
<evidence type="ECO:0000256" key="2">
    <source>
        <dbReference type="ARBA" id="ARBA00022801"/>
    </source>
</evidence>
<sequence>MDYFEENQPGRKRRPGLFSYFVVALIAALLGGYFSQTLFNAQGGARIPIPGMPGGSTDKSAPPPSGYALPPQLPETTMVAGETSRIAQVARSVGPAVVGISNRVKVRQFFGGSTIREQGSGSGVIFDPAGYLVTNHHVVADAAEIVVSLADGRTTRATMIGSDPSSDLAVLKIDLENLPVAKFGDSSKVQVGELAIAIGNPGGKEFAGSVTSGIVSGVNRQLNTGEGSYAFNLMQTDAAINPGNSGGALLNANGEVIGINSIKINVPGFEGMGFAIPSNQVMQIVNDLRNTGKVARPALGVQTNIDVDKELAKQYGLITEYGVVVQPVPGGPAQRAGMQTNDIIIAINDQAIHNRPELLRELYKYKVGDTVNVTVVREQEKLTLPVTLGEKAQG</sequence>
<dbReference type="Proteomes" id="UP000294813">
    <property type="component" value="Unassembled WGS sequence"/>
</dbReference>
<keyword evidence="3" id="KW-1133">Transmembrane helix</keyword>
<dbReference type="Gene3D" id="2.40.10.120">
    <property type="match status" value="1"/>
</dbReference>
<dbReference type="SUPFAM" id="SSF50494">
    <property type="entry name" value="Trypsin-like serine proteases"/>
    <property type="match status" value="1"/>
</dbReference>
<evidence type="ECO:0000313" key="5">
    <source>
        <dbReference type="EMBL" id="TCP60781.1"/>
    </source>
</evidence>
<comment type="caution">
    <text evidence="5">The sequence shown here is derived from an EMBL/GenBank/DDBJ whole genome shotgun (WGS) entry which is preliminary data.</text>
</comment>
<keyword evidence="1 5" id="KW-0645">Protease</keyword>
<dbReference type="Pfam" id="PF13180">
    <property type="entry name" value="PDZ_2"/>
    <property type="match status" value="1"/>
</dbReference>
<evidence type="ECO:0000259" key="4">
    <source>
        <dbReference type="PROSITE" id="PS50106"/>
    </source>
</evidence>
<dbReference type="SMART" id="SM00228">
    <property type="entry name" value="PDZ"/>
    <property type="match status" value="1"/>
</dbReference>
<organism evidence="5 6">
    <name type="scientific">Heliophilum fasciatum</name>
    <dbReference type="NCBI Taxonomy" id="35700"/>
    <lineage>
        <taxon>Bacteria</taxon>
        <taxon>Bacillati</taxon>
        <taxon>Bacillota</taxon>
        <taxon>Clostridia</taxon>
        <taxon>Eubacteriales</taxon>
        <taxon>Heliobacteriaceae</taxon>
        <taxon>Heliophilum</taxon>
    </lineage>
</organism>
<keyword evidence="3" id="KW-0472">Membrane</keyword>
<dbReference type="PROSITE" id="PS50106">
    <property type="entry name" value="PDZ"/>
    <property type="match status" value="1"/>
</dbReference>
<dbReference type="EMBL" id="SLXT01000034">
    <property type="protein sequence ID" value="TCP60781.1"/>
    <property type="molecule type" value="Genomic_DNA"/>
</dbReference>
<keyword evidence="6" id="KW-1185">Reference proteome</keyword>
<proteinExistence type="predicted"/>
<name>A0A4R2RM03_9FIRM</name>
<dbReference type="PRINTS" id="PR00834">
    <property type="entry name" value="PROTEASES2C"/>
</dbReference>
<evidence type="ECO:0000256" key="3">
    <source>
        <dbReference type="SAM" id="Phobius"/>
    </source>
</evidence>
<feature type="domain" description="PDZ" evidence="4">
    <location>
        <begin position="304"/>
        <end position="379"/>
    </location>
</feature>
<accession>A0A4R2RM03</accession>
<dbReference type="PANTHER" id="PTHR43343:SF3">
    <property type="entry name" value="PROTEASE DO-LIKE 8, CHLOROPLASTIC"/>
    <property type="match status" value="1"/>
</dbReference>
<dbReference type="GO" id="GO:0004252">
    <property type="term" value="F:serine-type endopeptidase activity"/>
    <property type="evidence" value="ECO:0007669"/>
    <property type="project" value="InterPro"/>
</dbReference>
<dbReference type="InterPro" id="IPR051201">
    <property type="entry name" value="Chloro_Bact_Ser_Proteases"/>
</dbReference>
<dbReference type="Pfam" id="PF13365">
    <property type="entry name" value="Trypsin_2"/>
    <property type="match status" value="1"/>
</dbReference>
<reference evidence="5 6" key="1">
    <citation type="submission" date="2019-03" db="EMBL/GenBank/DDBJ databases">
        <title>Genomic Encyclopedia of Type Strains, Phase IV (KMG-IV): sequencing the most valuable type-strain genomes for metagenomic binning, comparative biology and taxonomic classification.</title>
        <authorList>
            <person name="Goeker M."/>
        </authorList>
    </citation>
    <scope>NUCLEOTIDE SEQUENCE [LARGE SCALE GENOMIC DNA]</scope>
    <source>
        <strain evidence="5 6">DSM 11170</strain>
    </source>
</reference>
<protein>
    <submittedName>
        <fullName evidence="5">Serine protease Do</fullName>
    </submittedName>
</protein>
<feature type="transmembrane region" description="Helical" evidence="3">
    <location>
        <begin position="17"/>
        <end position="34"/>
    </location>
</feature>
<evidence type="ECO:0000256" key="1">
    <source>
        <dbReference type="ARBA" id="ARBA00022670"/>
    </source>
</evidence>
<dbReference type="PANTHER" id="PTHR43343">
    <property type="entry name" value="PEPTIDASE S12"/>
    <property type="match status" value="1"/>
</dbReference>
<dbReference type="AlphaFoldDB" id="A0A4R2RM03"/>